<keyword evidence="4" id="KW-1185">Reference proteome</keyword>
<dbReference type="PANTHER" id="PTHR31793">
    <property type="entry name" value="4-HYDROXYBENZOYL-COA THIOESTERASE FAMILY MEMBER"/>
    <property type="match status" value="1"/>
</dbReference>
<reference evidence="3 4" key="1">
    <citation type="submission" date="2016-10" db="EMBL/GenBank/DDBJ databases">
        <authorList>
            <person name="de Groot N.N."/>
        </authorList>
    </citation>
    <scope>NUCLEOTIDE SEQUENCE [LARGE SCALE GENOMIC DNA]</scope>
    <source>
        <strain evidence="3 4">DSM 1801</strain>
    </source>
</reference>
<dbReference type="GO" id="GO:0047617">
    <property type="term" value="F:fatty acyl-CoA hydrolase activity"/>
    <property type="evidence" value="ECO:0007669"/>
    <property type="project" value="TreeGrafter"/>
</dbReference>
<dbReference type="PANTHER" id="PTHR31793:SF27">
    <property type="entry name" value="NOVEL THIOESTERASE SUPERFAMILY DOMAIN AND SAPOSIN A-TYPE DOMAIN CONTAINING PROTEIN (0610012H03RIK)"/>
    <property type="match status" value="1"/>
</dbReference>
<proteinExistence type="inferred from homology"/>
<dbReference type="EMBL" id="FOHN01000015">
    <property type="protein sequence ID" value="SET33208.1"/>
    <property type="molecule type" value="Genomic_DNA"/>
</dbReference>
<accession>A0A1I0DLI6</accession>
<dbReference type="InterPro" id="IPR050563">
    <property type="entry name" value="4-hydroxybenzoyl-CoA_TE"/>
</dbReference>
<comment type="similarity">
    <text evidence="1">Belongs to the 4-hydroxybenzoyl-CoA thioesterase family.</text>
</comment>
<evidence type="ECO:0000256" key="1">
    <source>
        <dbReference type="ARBA" id="ARBA00005953"/>
    </source>
</evidence>
<evidence type="ECO:0000313" key="4">
    <source>
        <dbReference type="Proteomes" id="UP000199800"/>
    </source>
</evidence>
<dbReference type="Pfam" id="PF13279">
    <property type="entry name" value="4HBT_2"/>
    <property type="match status" value="1"/>
</dbReference>
<gene>
    <name evidence="3" type="ORF">SAMN04487772_11544</name>
</gene>
<dbReference type="PIRSF" id="PIRSF003230">
    <property type="entry name" value="YbgC"/>
    <property type="match status" value="1"/>
</dbReference>
<dbReference type="SUPFAM" id="SSF54637">
    <property type="entry name" value="Thioesterase/thiol ester dehydrase-isomerase"/>
    <property type="match status" value="1"/>
</dbReference>
<protein>
    <submittedName>
        <fullName evidence="3">Acyl-CoA thioester hydrolase</fullName>
    </submittedName>
</protein>
<dbReference type="NCBIfam" id="TIGR00051">
    <property type="entry name" value="YbgC/FadM family acyl-CoA thioesterase"/>
    <property type="match status" value="1"/>
</dbReference>
<dbReference type="Proteomes" id="UP000199800">
    <property type="component" value="Unassembled WGS sequence"/>
</dbReference>
<sequence length="142" mass="16546">MSKKIQYEHIVQYYETDQMKIVHHSNYIRWFEEARIAWMKEMGMPCEILEEKGIIIPVVDVSCKYIAMTHFGEEVIVVPAVTKFNGIVINLSYEVFGKESGELKVTGTSSHCFIDKNYKVMALKKTHKEVYEKICQFVNGQE</sequence>
<dbReference type="RefSeq" id="WP_242939723.1">
    <property type="nucleotide sequence ID" value="NZ_FOHN01000015.1"/>
</dbReference>
<dbReference type="AlphaFoldDB" id="A0A1I0DLI6"/>
<dbReference type="InterPro" id="IPR029069">
    <property type="entry name" value="HotDog_dom_sf"/>
</dbReference>
<name>A0A1I0DLI6_9FIRM</name>
<keyword evidence="2 3" id="KW-0378">Hydrolase</keyword>
<dbReference type="Gene3D" id="3.10.129.10">
    <property type="entry name" value="Hotdog Thioesterase"/>
    <property type="match status" value="1"/>
</dbReference>
<evidence type="ECO:0000313" key="3">
    <source>
        <dbReference type="EMBL" id="SET33208.1"/>
    </source>
</evidence>
<organism evidence="3 4">
    <name type="scientific">[Clostridium] polysaccharolyticum</name>
    <dbReference type="NCBI Taxonomy" id="29364"/>
    <lineage>
        <taxon>Bacteria</taxon>
        <taxon>Bacillati</taxon>
        <taxon>Bacillota</taxon>
        <taxon>Clostridia</taxon>
        <taxon>Lachnospirales</taxon>
        <taxon>Lachnospiraceae</taxon>
    </lineage>
</organism>
<dbReference type="CDD" id="cd00586">
    <property type="entry name" value="4HBT"/>
    <property type="match status" value="1"/>
</dbReference>
<dbReference type="InterPro" id="IPR006684">
    <property type="entry name" value="YbgC/YbaW"/>
</dbReference>
<dbReference type="STRING" id="29364.SAMN04487772_11544"/>
<evidence type="ECO:0000256" key="2">
    <source>
        <dbReference type="ARBA" id="ARBA00022801"/>
    </source>
</evidence>